<dbReference type="Proteomes" id="UP000315289">
    <property type="component" value="Unassembled WGS sequence"/>
</dbReference>
<gene>
    <name evidence="1" type="ORF">NARC_30015</name>
</gene>
<organism evidence="1 2">
    <name type="scientific">Candidatus Nitrosocosmicus arcticus</name>
    <dbReference type="NCBI Taxonomy" id="2035267"/>
    <lineage>
        <taxon>Archaea</taxon>
        <taxon>Nitrososphaerota</taxon>
        <taxon>Nitrososphaeria</taxon>
        <taxon>Nitrososphaerales</taxon>
        <taxon>Nitrososphaeraceae</taxon>
        <taxon>Candidatus Nitrosocosmicus</taxon>
    </lineage>
</organism>
<proteinExistence type="predicted"/>
<evidence type="ECO:0000313" key="2">
    <source>
        <dbReference type="Proteomes" id="UP000315289"/>
    </source>
</evidence>
<name>A0A557SXI5_9ARCH</name>
<sequence>MDAYLEEELIDLFTHYLQNPNASDLETKKQRIEEIGTELYSDGGTDAMENMFYSVEMRIKEEIGKDIKENRSWWNGVSEDWKY</sequence>
<evidence type="ECO:0000313" key="1">
    <source>
        <dbReference type="EMBL" id="TVP41301.1"/>
    </source>
</evidence>
<dbReference type="AlphaFoldDB" id="A0A557SXI5"/>
<dbReference type="EMBL" id="VOAH01000003">
    <property type="protein sequence ID" value="TVP41301.1"/>
    <property type="molecule type" value="Genomic_DNA"/>
</dbReference>
<keyword evidence="2" id="KW-1185">Reference proteome</keyword>
<comment type="caution">
    <text evidence="1">The sequence shown here is derived from an EMBL/GenBank/DDBJ whole genome shotgun (WGS) entry which is preliminary data.</text>
</comment>
<protein>
    <submittedName>
        <fullName evidence="1">Uncharacterized protein</fullName>
    </submittedName>
</protein>
<dbReference type="RefSeq" id="WP_144728687.1">
    <property type="nucleotide sequence ID" value="NZ_ML675579.1"/>
</dbReference>
<dbReference type="OrthoDB" id="6023at2157"/>
<accession>A0A557SXI5</accession>
<reference evidence="1 2" key="1">
    <citation type="journal article" date="2019" name="Front. Microbiol.">
        <title>Ammonia Oxidation by the Arctic Terrestrial Thaumarchaeote Candidatus Nitrosocosmicus arcticus Is Stimulated by Increasing Temperatures.</title>
        <authorList>
            <person name="Alves R.J.E."/>
            <person name="Kerou M."/>
            <person name="Zappe A."/>
            <person name="Bittner R."/>
            <person name="Abby S.S."/>
            <person name="Schmidt H.A."/>
            <person name="Pfeifer K."/>
            <person name="Schleper C."/>
        </authorList>
    </citation>
    <scope>NUCLEOTIDE SEQUENCE [LARGE SCALE GENOMIC DNA]</scope>
    <source>
        <strain evidence="1 2">Kfb</strain>
    </source>
</reference>